<dbReference type="AlphaFoldDB" id="A0A8J6BBD4"/>
<organism evidence="2 3">
    <name type="scientific">Eleutherodactylus coqui</name>
    <name type="common">Puerto Rican coqui</name>
    <dbReference type="NCBI Taxonomy" id="57060"/>
    <lineage>
        <taxon>Eukaryota</taxon>
        <taxon>Metazoa</taxon>
        <taxon>Chordata</taxon>
        <taxon>Craniata</taxon>
        <taxon>Vertebrata</taxon>
        <taxon>Euteleostomi</taxon>
        <taxon>Amphibia</taxon>
        <taxon>Batrachia</taxon>
        <taxon>Anura</taxon>
        <taxon>Neobatrachia</taxon>
        <taxon>Hyloidea</taxon>
        <taxon>Eleutherodactylidae</taxon>
        <taxon>Eleutherodactylinae</taxon>
        <taxon>Eleutherodactylus</taxon>
        <taxon>Eleutherodactylus</taxon>
    </lineage>
</organism>
<proteinExistence type="predicted"/>
<gene>
    <name evidence="2" type="ORF">GDO78_020551</name>
</gene>
<sequence length="107" mass="11610">MTASKDGEMMEMDGPSEENGHPPRADQSDPPDVTKKLLDSQNSQEMNGSVNSGVEKASILLMHHSSCSSEIYIVYLLAAGWVAGRSFGLVVTFSARTDLVTTCLYRI</sequence>
<feature type="compositionally biased region" description="Polar residues" evidence="1">
    <location>
        <begin position="39"/>
        <end position="49"/>
    </location>
</feature>
<keyword evidence="3" id="KW-1185">Reference proteome</keyword>
<feature type="compositionally biased region" description="Basic and acidic residues" evidence="1">
    <location>
        <begin position="18"/>
        <end position="38"/>
    </location>
</feature>
<comment type="caution">
    <text evidence="2">The sequence shown here is derived from an EMBL/GenBank/DDBJ whole genome shotgun (WGS) entry which is preliminary data.</text>
</comment>
<dbReference type="EMBL" id="WNTK01005163">
    <property type="protein sequence ID" value="KAG9464071.1"/>
    <property type="molecule type" value="Genomic_DNA"/>
</dbReference>
<evidence type="ECO:0000313" key="2">
    <source>
        <dbReference type="EMBL" id="KAG9464071.1"/>
    </source>
</evidence>
<reference evidence="2" key="1">
    <citation type="thesis" date="2020" institute="ProQuest LLC" country="789 East Eisenhower Parkway, Ann Arbor, MI, USA">
        <title>Comparative Genomics and Chromosome Evolution.</title>
        <authorList>
            <person name="Mudd A.B."/>
        </authorList>
    </citation>
    <scope>NUCLEOTIDE SEQUENCE</scope>
    <source>
        <strain evidence="2">HN-11 Male</strain>
        <tissue evidence="2">Kidney and liver</tissue>
    </source>
</reference>
<dbReference type="Proteomes" id="UP000770717">
    <property type="component" value="Unassembled WGS sequence"/>
</dbReference>
<protein>
    <submittedName>
        <fullName evidence="2">Uncharacterized protein</fullName>
    </submittedName>
</protein>
<name>A0A8J6BBD4_ELECQ</name>
<evidence type="ECO:0000256" key="1">
    <source>
        <dbReference type="SAM" id="MobiDB-lite"/>
    </source>
</evidence>
<accession>A0A8J6BBD4</accession>
<feature type="region of interest" description="Disordered" evidence="1">
    <location>
        <begin position="1"/>
        <end position="49"/>
    </location>
</feature>
<evidence type="ECO:0000313" key="3">
    <source>
        <dbReference type="Proteomes" id="UP000770717"/>
    </source>
</evidence>